<sequence length="18" mass="2244">MFKHKHHLKEHTKLCKPT</sequence>
<keyword evidence="2" id="KW-1185">Reference proteome</keyword>
<comment type="caution">
    <text evidence="1">The sequence shown here is derived from an EMBL/GenBank/DDBJ whole genome shotgun (WGS) entry which is preliminary data.</text>
</comment>
<name>A0A9P0P3S9_ACAOB</name>
<organism evidence="1 2">
    <name type="scientific">Acanthoscelides obtectus</name>
    <name type="common">Bean weevil</name>
    <name type="synonym">Bruchus obtectus</name>
    <dbReference type="NCBI Taxonomy" id="200917"/>
    <lineage>
        <taxon>Eukaryota</taxon>
        <taxon>Metazoa</taxon>
        <taxon>Ecdysozoa</taxon>
        <taxon>Arthropoda</taxon>
        <taxon>Hexapoda</taxon>
        <taxon>Insecta</taxon>
        <taxon>Pterygota</taxon>
        <taxon>Neoptera</taxon>
        <taxon>Endopterygota</taxon>
        <taxon>Coleoptera</taxon>
        <taxon>Polyphaga</taxon>
        <taxon>Cucujiformia</taxon>
        <taxon>Chrysomeloidea</taxon>
        <taxon>Chrysomelidae</taxon>
        <taxon>Bruchinae</taxon>
        <taxon>Bruchini</taxon>
        <taxon>Acanthoscelides</taxon>
    </lineage>
</organism>
<dbReference type="OrthoDB" id="10017160at2759"/>
<accession>A0A9P0P3S9</accession>
<dbReference type="AlphaFoldDB" id="A0A9P0P3S9"/>
<dbReference type="EMBL" id="CAKOFQ010006713">
    <property type="protein sequence ID" value="CAH1964268.1"/>
    <property type="molecule type" value="Genomic_DNA"/>
</dbReference>
<reference evidence="1" key="1">
    <citation type="submission" date="2022-03" db="EMBL/GenBank/DDBJ databases">
        <authorList>
            <person name="Sayadi A."/>
        </authorList>
    </citation>
    <scope>NUCLEOTIDE SEQUENCE</scope>
</reference>
<protein>
    <submittedName>
        <fullName evidence="1">Uncharacterized protein</fullName>
    </submittedName>
</protein>
<proteinExistence type="predicted"/>
<evidence type="ECO:0000313" key="1">
    <source>
        <dbReference type="EMBL" id="CAH1964268.1"/>
    </source>
</evidence>
<dbReference type="Proteomes" id="UP001152888">
    <property type="component" value="Unassembled WGS sequence"/>
</dbReference>
<gene>
    <name evidence="1" type="ORF">ACAOBT_LOCUS5702</name>
</gene>
<evidence type="ECO:0000313" key="2">
    <source>
        <dbReference type="Proteomes" id="UP001152888"/>
    </source>
</evidence>